<dbReference type="Pfam" id="PF13377">
    <property type="entry name" value="Peripla_BP_3"/>
    <property type="match status" value="1"/>
</dbReference>
<dbReference type="Gene3D" id="3.40.50.2300">
    <property type="match status" value="2"/>
</dbReference>
<dbReference type="PANTHER" id="PTHR30146">
    <property type="entry name" value="LACI-RELATED TRANSCRIPTIONAL REPRESSOR"/>
    <property type="match status" value="1"/>
</dbReference>
<protein>
    <submittedName>
        <fullName evidence="6">LacI family DNA-binding transcriptional regulator</fullName>
    </submittedName>
</protein>
<dbReference type="InterPro" id="IPR010982">
    <property type="entry name" value="Lambda_DNA-bd_dom_sf"/>
</dbReference>
<gene>
    <name evidence="6" type="ORF">HJ583_005495</name>
</gene>
<keyword evidence="3" id="KW-0804">Transcription</keyword>
<evidence type="ECO:0000256" key="3">
    <source>
        <dbReference type="ARBA" id="ARBA00023163"/>
    </source>
</evidence>
<evidence type="ECO:0000256" key="2">
    <source>
        <dbReference type="ARBA" id="ARBA00023125"/>
    </source>
</evidence>
<organism evidence="6 7">
    <name type="scientific">Uliginosibacterium aquaticum</name>
    <dbReference type="NCBI Taxonomy" id="2731212"/>
    <lineage>
        <taxon>Bacteria</taxon>
        <taxon>Pseudomonadati</taxon>
        <taxon>Pseudomonadota</taxon>
        <taxon>Betaproteobacteria</taxon>
        <taxon>Rhodocyclales</taxon>
        <taxon>Zoogloeaceae</taxon>
        <taxon>Uliginosibacterium</taxon>
    </lineage>
</organism>
<comment type="caution">
    <text evidence="6">The sequence shown here is derived from an EMBL/GenBank/DDBJ whole genome shotgun (WGS) entry which is preliminary data.</text>
</comment>
<dbReference type="PANTHER" id="PTHR30146:SF109">
    <property type="entry name" value="HTH-TYPE TRANSCRIPTIONAL REGULATOR GALS"/>
    <property type="match status" value="1"/>
</dbReference>
<dbReference type="InterPro" id="IPR046335">
    <property type="entry name" value="LacI/GalR-like_sensor"/>
</dbReference>
<feature type="domain" description="HTH cro/C1-type" evidence="5">
    <location>
        <begin position="7"/>
        <end position="57"/>
    </location>
</feature>
<dbReference type="Pfam" id="PF00356">
    <property type="entry name" value="LacI"/>
    <property type="match status" value="1"/>
</dbReference>
<dbReference type="RefSeq" id="WP_170020965.1">
    <property type="nucleotide sequence ID" value="NZ_JABCSC020000001.1"/>
</dbReference>
<keyword evidence="1" id="KW-0805">Transcription regulation</keyword>
<dbReference type="PROSITE" id="PS00356">
    <property type="entry name" value="HTH_LACI_1"/>
    <property type="match status" value="1"/>
</dbReference>
<evidence type="ECO:0000313" key="6">
    <source>
        <dbReference type="EMBL" id="NSL54469.1"/>
    </source>
</evidence>
<dbReference type="PROSITE" id="PS50943">
    <property type="entry name" value="HTH_CROC1"/>
    <property type="match status" value="1"/>
</dbReference>
<dbReference type="PROSITE" id="PS50932">
    <property type="entry name" value="HTH_LACI_2"/>
    <property type="match status" value="1"/>
</dbReference>
<dbReference type="Gene3D" id="1.10.260.40">
    <property type="entry name" value="lambda repressor-like DNA-binding domains"/>
    <property type="match status" value="1"/>
</dbReference>
<dbReference type="Proteomes" id="UP000778523">
    <property type="component" value="Unassembled WGS sequence"/>
</dbReference>
<dbReference type="SUPFAM" id="SSF47413">
    <property type="entry name" value="lambda repressor-like DNA-binding domains"/>
    <property type="match status" value="1"/>
</dbReference>
<dbReference type="SUPFAM" id="SSF53822">
    <property type="entry name" value="Periplasmic binding protein-like I"/>
    <property type="match status" value="1"/>
</dbReference>
<dbReference type="InterPro" id="IPR001387">
    <property type="entry name" value="Cro/C1-type_HTH"/>
</dbReference>
<dbReference type="EMBL" id="JABCSC020000001">
    <property type="protein sequence ID" value="NSL54469.1"/>
    <property type="molecule type" value="Genomic_DNA"/>
</dbReference>
<dbReference type="InterPro" id="IPR000843">
    <property type="entry name" value="HTH_LacI"/>
</dbReference>
<evidence type="ECO:0000259" key="4">
    <source>
        <dbReference type="PROSITE" id="PS50932"/>
    </source>
</evidence>
<dbReference type="CDD" id="cd01574">
    <property type="entry name" value="PBP1_LacI"/>
    <property type="match status" value="1"/>
</dbReference>
<keyword evidence="7" id="KW-1185">Reference proteome</keyword>
<name>A0ABX2ID38_9RHOO</name>
<dbReference type="SMART" id="SM00354">
    <property type="entry name" value="HTH_LACI"/>
    <property type="match status" value="1"/>
</dbReference>
<feature type="domain" description="HTH lacI-type" evidence="4">
    <location>
        <begin position="9"/>
        <end position="63"/>
    </location>
</feature>
<dbReference type="CDD" id="cd01392">
    <property type="entry name" value="HTH_LacI"/>
    <property type="match status" value="1"/>
</dbReference>
<dbReference type="PRINTS" id="PR00036">
    <property type="entry name" value="HTHLACI"/>
</dbReference>
<reference evidence="6 7" key="1">
    <citation type="submission" date="2020-06" db="EMBL/GenBank/DDBJ databases">
        <title>Draft genome of Uliginosibacterium sp. IMCC34675.</title>
        <authorList>
            <person name="Song J."/>
        </authorList>
    </citation>
    <scope>NUCLEOTIDE SEQUENCE [LARGE SCALE GENOMIC DNA]</scope>
    <source>
        <strain evidence="6 7">IMCC34675</strain>
    </source>
</reference>
<evidence type="ECO:0000259" key="5">
    <source>
        <dbReference type="PROSITE" id="PS50943"/>
    </source>
</evidence>
<accession>A0ABX2ID38</accession>
<dbReference type="GO" id="GO:0003677">
    <property type="term" value="F:DNA binding"/>
    <property type="evidence" value="ECO:0007669"/>
    <property type="project" value="UniProtKB-KW"/>
</dbReference>
<keyword evidence="2 6" id="KW-0238">DNA-binding</keyword>
<evidence type="ECO:0000313" key="7">
    <source>
        <dbReference type="Proteomes" id="UP000778523"/>
    </source>
</evidence>
<dbReference type="InterPro" id="IPR028082">
    <property type="entry name" value="Peripla_BP_I"/>
</dbReference>
<evidence type="ECO:0000256" key="1">
    <source>
        <dbReference type="ARBA" id="ARBA00023015"/>
    </source>
</evidence>
<proteinExistence type="predicted"/>
<sequence>MNSAADKRVTLADVAKLAGVSKQTVSRVVNGSEHVTEDTRTRVLQCIDTLGFRPSALARQLSTGRSQTIGVVSNGGQGYLVSGVAYLGMVRQADKMGYALLIKEMTDFSSGSIRTMLDYLIERQVDGVIWAGPEIGDSHAWLDTFDAASLPMPLVAINAKPRPGVDTVSFDNFEAGRVATRHLLSLGRKNIGHIAGPTNRWVSQQRVEGWKAALAEAGTSEMARNVVEGDWDVHTGGPGLRRLLEICPKLDAVFVGSDRMAIGVLAEAHKLGLRVPEDLAVMGVDNLPESAYLIPPLTSMTQDTPRMAEVALRLLVRRICERRGEPYPEACAIPENPLLTHDLVVRQSTLCGKLASK</sequence>